<evidence type="ECO:0000256" key="3">
    <source>
        <dbReference type="ARBA" id="ARBA00023237"/>
    </source>
</evidence>
<dbReference type="PRINTS" id="PR01021">
    <property type="entry name" value="OMPADOMAIN"/>
</dbReference>
<dbReference type="InterPro" id="IPR006665">
    <property type="entry name" value="OmpA-like"/>
</dbReference>
<dbReference type="PROSITE" id="PS51257">
    <property type="entry name" value="PROKAR_LIPOPROTEIN"/>
    <property type="match status" value="1"/>
</dbReference>
<dbReference type="InterPro" id="IPR036737">
    <property type="entry name" value="OmpA-like_sf"/>
</dbReference>
<dbReference type="Pfam" id="PF00691">
    <property type="entry name" value="OmpA"/>
    <property type="match status" value="1"/>
</dbReference>
<evidence type="ECO:0000256" key="2">
    <source>
        <dbReference type="ARBA" id="ARBA00023136"/>
    </source>
</evidence>
<keyword evidence="9" id="KW-1185">Reference proteome</keyword>
<feature type="signal peptide" evidence="6">
    <location>
        <begin position="1"/>
        <end position="25"/>
    </location>
</feature>
<feature type="chain" id="PRO_5022676565" evidence="6">
    <location>
        <begin position="26"/>
        <end position="175"/>
    </location>
</feature>
<keyword evidence="2 4" id="KW-0472">Membrane</keyword>
<dbReference type="PROSITE" id="PS51123">
    <property type="entry name" value="OMPA_2"/>
    <property type="match status" value="1"/>
</dbReference>
<keyword evidence="6" id="KW-0732">Signal</keyword>
<feature type="domain" description="OmpA-like" evidence="7">
    <location>
        <begin position="67"/>
        <end position="175"/>
    </location>
</feature>
<reference evidence="8 9" key="1">
    <citation type="journal article" date="2017" name="Curr. Microbiol.">
        <title>Mucilaginibacter ginsenosidivorans sp. nov., Isolated from Soil of Ginseng Field.</title>
        <authorList>
            <person name="Kim M.M."/>
            <person name="Siddiqi M.Z."/>
            <person name="Im W.T."/>
        </authorList>
    </citation>
    <scope>NUCLEOTIDE SEQUENCE [LARGE SCALE GENOMIC DNA]</scope>
    <source>
        <strain evidence="8 9">Gsoil 3017</strain>
    </source>
</reference>
<proteinExistence type="predicted"/>
<dbReference type="Proteomes" id="UP000321479">
    <property type="component" value="Chromosome"/>
</dbReference>
<evidence type="ECO:0000256" key="5">
    <source>
        <dbReference type="SAM" id="MobiDB-lite"/>
    </source>
</evidence>
<feature type="region of interest" description="Disordered" evidence="5">
    <location>
        <begin position="28"/>
        <end position="68"/>
    </location>
</feature>
<gene>
    <name evidence="8" type="ORF">FRZ54_12235</name>
</gene>
<comment type="subcellular location">
    <subcellularLocation>
        <location evidence="1">Cell outer membrane</location>
    </subcellularLocation>
</comment>
<dbReference type="GO" id="GO:0009279">
    <property type="term" value="C:cell outer membrane"/>
    <property type="evidence" value="ECO:0007669"/>
    <property type="project" value="UniProtKB-SubCell"/>
</dbReference>
<evidence type="ECO:0000256" key="4">
    <source>
        <dbReference type="PROSITE-ProRule" id="PRU00473"/>
    </source>
</evidence>
<dbReference type="KEGG" id="mgin:FRZ54_12235"/>
<dbReference type="InterPro" id="IPR050330">
    <property type="entry name" value="Bact_OuterMem_StrucFunc"/>
</dbReference>
<evidence type="ECO:0000313" key="8">
    <source>
        <dbReference type="EMBL" id="QEC63312.1"/>
    </source>
</evidence>
<dbReference type="CDD" id="cd07185">
    <property type="entry name" value="OmpA_C-like"/>
    <property type="match status" value="1"/>
</dbReference>
<evidence type="ECO:0000313" key="9">
    <source>
        <dbReference type="Proteomes" id="UP000321479"/>
    </source>
</evidence>
<evidence type="ECO:0000256" key="6">
    <source>
        <dbReference type="SAM" id="SignalP"/>
    </source>
</evidence>
<name>A0A5B8UWM0_9SPHI</name>
<dbReference type="Gene3D" id="3.30.1330.60">
    <property type="entry name" value="OmpA-like domain"/>
    <property type="match status" value="1"/>
</dbReference>
<dbReference type="SUPFAM" id="SSF103088">
    <property type="entry name" value="OmpA-like"/>
    <property type="match status" value="1"/>
</dbReference>
<feature type="compositionally biased region" description="Pro residues" evidence="5">
    <location>
        <begin position="31"/>
        <end position="65"/>
    </location>
</feature>
<dbReference type="EMBL" id="CP042436">
    <property type="protein sequence ID" value="QEC63312.1"/>
    <property type="molecule type" value="Genomic_DNA"/>
</dbReference>
<keyword evidence="3" id="KW-0998">Cell outer membrane</keyword>
<accession>A0A5B8UWM0</accession>
<sequence>MKFLRSAFTPVIILSVLITLSACHAKKKVMQPPPPPADTTAKPTPPPPPAPEPAPAPAPTPPPAPNYNFSNIQFEFDSGILKTESYPILDKAAAEMKKDPSVKFKLSGYASAEGTDEHNMQLSKDRANAVKAYLVNSGVSVNNLDADGYGEANPIADNTTEAGRVLNRRVEMKKE</sequence>
<dbReference type="InterPro" id="IPR006664">
    <property type="entry name" value="OMP_bac"/>
</dbReference>
<dbReference type="OrthoDB" id="9782229at2"/>
<dbReference type="PANTHER" id="PTHR30329">
    <property type="entry name" value="STATOR ELEMENT OF FLAGELLAR MOTOR COMPLEX"/>
    <property type="match status" value="1"/>
</dbReference>
<dbReference type="RefSeq" id="WP_147031888.1">
    <property type="nucleotide sequence ID" value="NZ_CP042436.1"/>
</dbReference>
<evidence type="ECO:0000259" key="7">
    <source>
        <dbReference type="PROSITE" id="PS51123"/>
    </source>
</evidence>
<organism evidence="8 9">
    <name type="scientific">Mucilaginibacter ginsenosidivorans</name>
    <dbReference type="NCBI Taxonomy" id="398053"/>
    <lineage>
        <taxon>Bacteria</taxon>
        <taxon>Pseudomonadati</taxon>
        <taxon>Bacteroidota</taxon>
        <taxon>Sphingobacteriia</taxon>
        <taxon>Sphingobacteriales</taxon>
        <taxon>Sphingobacteriaceae</taxon>
        <taxon>Mucilaginibacter</taxon>
    </lineage>
</organism>
<evidence type="ECO:0000256" key="1">
    <source>
        <dbReference type="ARBA" id="ARBA00004442"/>
    </source>
</evidence>
<dbReference type="AlphaFoldDB" id="A0A5B8UWM0"/>
<dbReference type="PRINTS" id="PR01023">
    <property type="entry name" value="NAFLGMOTY"/>
</dbReference>
<dbReference type="PANTHER" id="PTHR30329:SF21">
    <property type="entry name" value="LIPOPROTEIN YIAD-RELATED"/>
    <property type="match status" value="1"/>
</dbReference>
<protein>
    <submittedName>
        <fullName evidence="8">OmpA family protein</fullName>
    </submittedName>
</protein>